<evidence type="ECO:0000256" key="1">
    <source>
        <dbReference type="ARBA" id="ARBA00001286"/>
    </source>
</evidence>
<dbReference type="HAMAP" id="MF_00772">
    <property type="entry name" value="OGT"/>
    <property type="match status" value="1"/>
</dbReference>
<feature type="domain" description="Methylated-DNA-[protein]-cysteine S-methyltransferase DNA binding" evidence="10">
    <location>
        <begin position="75"/>
        <end position="154"/>
    </location>
</feature>
<dbReference type="FunFam" id="1.10.10.10:FF:000214">
    <property type="entry name" value="Methylated-DNA--protein-cysteine methyltransferase"/>
    <property type="match status" value="1"/>
</dbReference>
<dbReference type="GO" id="GO:0005737">
    <property type="term" value="C:cytoplasm"/>
    <property type="evidence" value="ECO:0007669"/>
    <property type="project" value="UniProtKB-SubCell"/>
</dbReference>
<evidence type="ECO:0000256" key="9">
    <source>
        <dbReference type="HAMAP-Rule" id="MF_00772"/>
    </source>
</evidence>
<dbReference type="SUPFAM" id="SSF53155">
    <property type="entry name" value="Methylated DNA-protein cysteine methyltransferase domain"/>
    <property type="match status" value="1"/>
</dbReference>
<evidence type="ECO:0000256" key="6">
    <source>
        <dbReference type="ARBA" id="ARBA00022763"/>
    </source>
</evidence>
<dbReference type="KEGG" id="halt:IM660_03770"/>
<dbReference type="GO" id="GO:0006307">
    <property type="term" value="P:DNA alkylation repair"/>
    <property type="evidence" value="ECO:0007669"/>
    <property type="project" value="UniProtKB-UniRule"/>
</dbReference>
<name>A0A7M1SWL2_9MICO</name>
<dbReference type="InterPro" id="IPR036631">
    <property type="entry name" value="MGMT_N_sf"/>
</dbReference>
<dbReference type="InterPro" id="IPR036388">
    <property type="entry name" value="WH-like_DNA-bd_sf"/>
</dbReference>
<comment type="similarity">
    <text evidence="2 9">Belongs to the MGMT family.</text>
</comment>
<dbReference type="GO" id="GO:0032259">
    <property type="term" value="P:methylation"/>
    <property type="evidence" value="ECO:0007669"/>
    <property type="project" value="UniProtKB-KW"/>
</dbReference>
<evidence type="ECO:0000256" key="3">
    <source>
        <dbReference type="ARBA" id="ARBA00022490"/>
    </source>
</evidence>
<proteinExistence type="inferred from homology"/>
<comment type="subcellular location">
    <subcellularLocation>
        <location evidence="9">Cytoplasm</location>
    </subcellularLocation>
</comment>
<comment type="miscellaneous">
    <text evidence="9">This enzyme catalyzes only one turnover and therefore is not strictly catalytic. According to one definition, an enzyme is a biocatalyst that acts repeatedly and over many reaction cycles.</text>
</comment>
<evidence type="ECO:0000256" key="8">
    <source>
        <dbReference type="ARBA" id="ARBA00049348"/>
    </source>
</evidence>
<dbReference type="Gene3D" id="3.30.160.70">
    <property type="entry name" value="Methylated DNA-protein cysteine methyltransferase domain"/>
    <property type="match status" value="1"/>
</dbReference>
<evidence type="ECO:0000313" key="13">
    <source>
        <dbReference type="Proteomes" id="UP000593758"/>
    </source>
</evidence>
<accession>A0A7M1SWL2</accession>
<dbReference type="InterPro" id="IPR014048">
    <property type="entry name" value="MethylDNA_cys_MeTrfase_DNA-bd"/>
</dbReference>
<dbReference type="EMBL" id="CP063169">
    <property type="protein sequence ID" value="QOR71427.1"/>
    <property type="molecule type" value="Genomic_DNA"/>
</dbReference>
<keyword evidence="13" id="KW-1185">Reference proteome</keyword>
<comment type="catalytic activity">
    <reaction evidence="1 9">
        <text>a 4-O-methyl-thymidine in DNA + L-cysteinyl-[protein] = a thymidine in DNA + S-methyl-L-cysteinyl-[protein]</text>
        <dbReference type="Rhea" id="RHEA:53428"/>
        <dbReference type="Rhea" id="RHEA-COMP:10131"/>
        <dbReference type="Rhea" id="RHEA-COMP:10132"/>
        <dbReference type="Rhea" id="RHEA-COMP:13555"/>
        <dbReference type="Rhea" id="RHEA-COMP:13556"/>
        <dbReference type="ChEBI" id="CHEBI:29950"/>
        <dbReference type="ChEBI" id="CHEBI:82612"/>
        <dbReference type="ChEBI" id="CHEBI:137386"/>
        <dbReference type="ChEBI" id="CHEBI:137387"/>
        <dbReference type="EC" id="2.1.1.63"/>
    </reaction>
</comment>
<comment type="function">
    <text evidence="9">Involved in the cellular defense against the biological effects of O6-methylguanine (O6-MeG) and O4-methylthymine (O4-MeT) in DNA. Repairs the methylated nucleobase in DNA by stoichiometrically transferring the methyl group to a cysteine residue in the enzyme. This is a suicide reaction: the enzyme is irreversibly inactivated.</text>
</comment>
<keyword evidence="7 9" id="KW-0234">DNA repair</keyword>
<gene>
    <name evidence="12" type="ORF">IM660_03770</name>
</gene>
<sequence>MTYRHDLPSPIGQMVLLSDGEALTGLLYPGHTTVTLAEGATIDPGPFRDVVSQLEEYFAGERTTFDVPIRLHGTEFQHQCWEALLTIGYGQTRSYGEIAAAVGEPGAARAVGLANNRNPISIIVPCHRVIGADGSLTGYGGGMAAKRYLLDLESRGTTLF</sequence>
<keyword evidence="3 9" id="KW-0963">Cytoplasm</keyword>
<protein>
    <recommendedName>
        <fullName evidence="9">Methylated-DNA--protein-cysteine methyltransferase</fullName>
        <ecNumber evidence="9">2.1.1.63</ecNumber>
    </recommendedName>
    <alternativeName>
        <fullName evidence="9">6-O-methylguanine-DNA methyltransferase</fullName>
        <shortName evidence="9">MGMT</shortName>
    </alternativeName>
    <alternativeName>
        <fullName evidence="9">O-6-methylguanine-DNA-alkyltransferase</fullName>
    </alternativeName>
</protein>
<dbReference type="PANTHER" id="PTHR10815">
    <property type="entry name" value="METHYLATED-DNA--PROTEIN-CYSTEINE METHYLTRANSFERASE"/>
    <property type="match status" value="1"/>
</dbReference>
<dbReference type="InterPro" id="IPR001497">
    <property type="entry name" value="MethylDNA_cys_MeTrfase_AS"/>
</dbReference>
<evidence type="ECO:0000256" key="2">
    <source>
        <dbReference type="ARBA" id="ARBA00008711"/>
    </source>
</evidence>
<dbReference type="EC" id="2.1.1.63" evidence="9"/>
<dbReference type="AlphaFoldDB" id="A0A7M1SWL2"/>
<dbReference type="Pfam" id="PF02870">
    <property type="entry name" value="Methyltransf_1N"/>
    <property type="match status" value="1"/>
</dbReference>
<feature type="active site" description="Nucleophile; methyl group acceptor" evidence="9">
    <location>
        <position position="126"/>
    </location>
</feature>
<keyword evidence="6 9" id="KW-0227">DNA damage</keyword>
<dbReference type="Pfam" id="PF01035">
    <property type="entry name" value="DNA_binding_1"/>
    <property type="match status" value="1"/>
</dbReference>
<keyword evidence="4 9" id="KW-0489">Methyltransferase</keyword>
<dbReference type="PROSITE" id="PS00374">
    <property type="entry name" value="MGMT"/>
    <property type="match status" value="1"/>
</dbReference>
<dbReference type="Gene3D" id="1.10.10.10">
    <property type="entry name" value="Winged helix-like DNA-binding domain superfamily/Winged helix DNA-binding domain"/>
    <property type="match status" value="1"/>
</dbReference>
<dbReference type="InterPro" id="IPR008332">
    <property type="entry name" value="MethylG_MeTrfase_N"/>
</dbReference>
<keyword evidence="5 9" id="KW-0808">Transferase</keyword>
<dbReference type="NCBIfam" id="TIGR00589">
    <property type="entry name" value="ogt"/>
    <property type="match status" value="1"/>
</dbReference>
<comment type="catalytic activity">
    <reaction evidence="8 9">
        <text>a 6-O-methyl-2'-deoxyguanosine in DNA + L-cysteinyl-[protein] = S-methyl-L-cysteinyl-[protein] + a 2'-deoxyguanosine in DNA</text>
        <dbReference type="Rhea" id="RHEA:24000"/>
        <dbReference type="Rhea" id="RHEA-COMP:10131"/>
        <dbReference type="Rhea" id="RHEA-COMP:10132"/>
        <dbReference type="Rhea" id="RHEA-COMP:11367"/>
        <dbReference type="Rhea" id="RHEA-COMP:11368"/>
        <dbReference type="ChEBI" id="CHEBI:29950"/>
        <dbReference type="ChEBI" id="CHEBI:82612"/>
        <dbReference type="ChEBI" id="CHEBI:85445"/>
        <dbReference type="ChEBI" id="CHEBI:85448"/>
        <dbReference type="EC" id="2.1.1.63"/>
    </reaction>
</comment>
<reference evidence="12 13" key="1">
    <citation type="submission" date="2020-10" db="EMBL/GenBank/DDBJ databases">
        <title>Haloactinobacterium sp. RN3S43, a bacterium isolated from saline soil.</title>
        <authorList>
            <person name="Sun J.-Q."/>
        </authorList>
    </citation>
    <scope>NUCLEOTIDE SEQUENCE [LARGE SCALE GENOMIC DNA]</scope>
    <source>
        <strain evidence="12 13">RN3S43</strain>
    </source>
</reference>
<evidence type="ECO:0000259" key="10">
    <source>
        <dbReference type="Pfam" id="PF01035"/>
    </source>
</evidence>
<feature type="domain" description="Methylguanine DNA methyltransferase ribonuclease-like" evidence="11">
    <location>
        <begin position="7"/>
        <end position="71"/>
    </location>
</feature>
<dbReference type="SUPFAM" id="SSF46767">
    <property type="entry name" value="Methylated DNA-protein cysteine methyltransferase, C-terminal domain"/>
    <property type="match status" value="1"/>
</dbReference>
<dbReference type="GO" id="GO:0003908">
    <property type="term" value="F:methylated-DNA-[protein]-cysteine S-methyltransferase activity"/>
    <property type="evidence" value="ECO:0007669"/>
    <property type="project" value="UniProtKB-UniRule"/>
</dbReference>
<evidence type="ECO:0000313" key="12">
    <source>
        <dbReference type="EMBL" id="QOR71427.1"/>
    </source>
</evidence>
<dbReference type="CDD" id="cd06445">
    <property type="entry name" value="ATase"/>
    <property type="match status" value="1"/>
</dbReference>
<dbReference type="Proteomes" id="UP000593758">
    <property type="component" value="Chromosome"/>
</dbReference>
<dbReference type="InterPro" id="IPR023546">
    <property type="entry name" value="MGMT"/>
</dbReference>
<evidence type="ECO:0000259" key="11">
    <source>
        <dbReference type="Pfam" id="PF02870"/>
    </source>
</evidence>
<dbReference type="PANTHER" id="PTHR10815:SF5">
    <property type="entry name" value="METHYLATED-DNA--PROTEIN-CYSTEINE METHYLTRANSFERASE"/>
    <property type="match status" value="1"/>
</dbReference>
<evidence type="ECO:0000256" key="5">
    <source>
        <dbReference type="ARBA" id="ARBA00022679"/>
    </source>
</evidence>
<evidence type="ECO:0000256" key="4">
    <source>
        <dbReference type="ARBA" id="ARBA00022603"/>
    </source>
</evidence>
<organism evidence="12 13">
    <name type="scientific">Ruania alkalisoli</name>
    <dbReference type="NCBI Taxonomy" id="2779775"/>
    <lineage>
        <taxon>Bacteria</taxon>
        <taxon>Bacillati</taxon>
        <taxon>Actinomycetota</taxon>
        <taxon>Actinomycetes</taxon>
        <taxon>Micrococcales</taxon>
        <taxon>Ruaniaceae</taxon>
        <taxon>Ruania</taxon>
    </lineage>
</organism>
<dbReference type="InterPro" id="IPR036217">
    <property type="entry name" value="MethylDNA_cys_MeTrfase_DNAb"/>
</dbReference>
<dbReference type="RefSeq" id="WP_193498088.1">
    <property type="nucleotide sequence ID" value="NZ_CP063169.1"/>
</dbReference>
<evidence type="ECO:0000256" key="7">
    <source>
        <dbReference type="ARBA" id="ARBA00023204"/>
    </source>
</evidence>